<feature type="compositionally biased region" description="Basic and acidic residues" evidence="1">
    <location>
        <begin position="19"/>
        <end position="30"/>
    </location>
</feature>
<organism evidence="2 3">
    <name type="scientific">Candidatus Protofrankia californiensis</name>
    <dbReference type="NCBI Taxonomy" id="1839754"/>
    <lineage>
        <taxon>Bacteria</taxon>
        <taxon>Bacillati</taxon>
        <taxon>Actinomycetota</taxon>
        <taxon>Actinomycetes</taxon>
        <taxon>Frankiales</taxon>
        <taxon>Frankiaceae</taxon>
        <taxon>Protofrankia</taxon>
    </lineage>
</organism>
<gene>
    <name evidence="2" type="ORF">FDG2_1645</name>
</gene>
<evidence type="ECO:0000256" key="1">
    <source>
        <dbReference type="SAM" id="MobiDB-lite"/>
    </source>
</evidence>
<evidence type="ECO:0000313" key="3">
    <source>
        <dbReference type="Proteomes" id="UP000199013"/>
    </source>
</evidence>
<keyword evidence="3" id="KW-1185">Reference proteome</keyword>
<reference evidence="3" key="1">
    <citation type="submission" date="2016-02" db="EMBL/GenBank/DDBJ databases">
        <authorList>
            <person name="Wibberg D."/>
        </authorList>
    </citation>
    <scope>NUCLEOTIDE SEQUENCE [LARGE SCALE GENOMIC DNA]</scope>
</reference>
<accession>A0A1C3NW08</accession>
<feature type="region of interest" description="Disordered" evidence="1">
    <location>
        <begin position="1"/>
        <end position="45"/>
    </location>
</feature>
<sequence length="87" mass="8982">MGKELLRNAAEADNAMGRKNGDRDGLRAGGRDGGSGGEGRQLCPTCRGTGEVPKFFAGQDADGGFSTNRMVRCGTCDGMGNVAGRTR</sequence>
<protein>
    <submittedName>
        <fullName evidence="2">Uncharacterized protein</fullName>
    </submittedName>
</protein>
<dbReference type="Proteomes" id="UP000199013">
    <property type="component" value="Unassembled WGS sequence"/>
</dbReference>
<name>A0A1C3NW08_9ACTN</name>
<dbReference type="EMBL" id="FLUV01000689">
    <property type="protein sequence ID" value="SBW20287.1"/>
    <property type="molecule type" value="Genomic_DNA"/>
</dbReference>
<evidence type="ECO:0000313" key="2">
    <source>
        <dbReference type="EMBL" id="SBW20287.1"/>
    </source>
</evidence>
<proteinExistence type="predicted"/>
<dbReference type="AlphaFoldDB" id="A0A1C3NW08"/>